<comment type="similarity">
    <text evidence="2">Belongs to the bacterial solute-binding protein 5 family.</text>
</comment>
<feature type="domain" description="Solute-binding protein family 5" evidence="6">
    <location>
        <begin position="206"/>
        <end position="625"/>
    </location>
</feature>
<keyword evidence="4" id="KW-0732">Signal</keyword>
<protein>
    <submittedName>
        <fullName evidence="7">ABC transporter, substrate-binding protein (Cluster 5, nickel/peptides/opines)</fullName>
    </submittedName>
</protein>
<keyword evidence="5" id="KW-0472">Membrane</keyword>
<evidence type="ECO:0000256" key="2">
    <source>
        <dbReference type="ARBA" id="ARBA00005695"/>
    </source>
</evidence>
<dbReference type="AlphaFoldDB" id="A0A3B1AYL2"/>
<keyword evidence="5" id="KW-0812">Transmembrane</keyword>
<dbReference type="EMBL" id="UOFU01000395">
    <property type="protein sequence ID" value="VAX04834.1"/>
    <property type="molecule type" value="Genomic_DNA"/>
</dbReference>
<gene>
    <name evidence="7" type="ORF">MNBD_GAMMA20-2408</name>
</gene>
<reference evidence="7" key="1">
    <citation type="submission" date="2018-06" db="EMBL/GenBank/DDBJ databases">
        <authorList>
            <person name="Zhirakovskaya E."/>
        </authorList>
    </citation>
    <scope>NUCLEOTIDE SEQUENCE</scope>
</reference>
<keyword evidence="3" id="KW-0813">Transport</keyword>
<dbReference type="InterPro" id="IPR039424">
    <property type="entry name" value="SBP_5"/>
</dbReference>
<organism evidence="7">
    <name type="scientific">hydrothermal vent metagenome</name>
    <dbReference type="NCBI Taxonomy" id="652676"/>
    <lineage>
        <taxon>unclassified sequences</taxon>
        <taxon>metagenomes</taxon>
        <taxon>ecological metagenomes</taxon>
    </lineage>
</organism>
<keyword evidence="5" id="KW-1133">Transmembrane helix</keyword>
<comment type="subcellular location">
    <subcellularLocation>
        <location evidence="1">Cell envelope</location>
    </subcellularLocation>
</comment>
<dbReference type="PANTHER" id="PTHR30290">
    <property type="entry name" value="PERIPLASMIC BINDING COMPONENT OF ABC TRANSPORTER"/>
    <property type="match status" value="1"/>
</dbReference>
<dbReference type="PANTHER" id="PTHR30290:SF10">
    <property type="entry name" value="PERIPLASMIC OLIGOPEPTIDE-BINDING PROTEIN-RELATED"/>
    <property type="match status" value="1"/>
</dbReference>
<dbReference type="Pfam" id="PF00496">
    <property type="entry name" value="SBP_bac_5"/>
    <property type="match status" value="1"/>
</dbReference>
<proteinExistence type="inferred from homology"/>
<dbReference type="SUPFAM" id="SSF53850">
    <property type="entry name" value="Periplasmic binding protein-like II"/>
    <property type="match status" value="1"/>
</dbReference>
<evidence type="ECO:0000256" key="5">
    <source>
        <dbReference type="SAM" id="Phobius"/>
    </source>
</evidence>
<dbReference type="Gene3D" id="3.40.190.10">
    <property type="entry name" value="Periplasmic binding protein-like II"/>
    <property type="match status" value="1"/>
</dbReference>
<evidence type="ECO:0000256" key="3">
    <source>
        <dbReference type="ARBA" id="ARBA00022448"/>
    </source>
</evidence>
<dbReference type="GO" id="GO:0030313">
    <property type="term" value="C:cell envelope"/>
    <property type="evidence" value="ECO:0007669"/>
    <property type="project" value="UniProtKB-SubCell"/>
</dbReference>
<evidence type="ECO:0000256" key="1">
    <source>
        <dbReference type="ARBA" id="ARBA00004196"/>
    </source>
</evidence>
<feature type="transmembrane region" description="Helical" evidence="5">
    <location>
        <begin position="725"/>
        <end position="747"/>
    </location>
</feature>
<dbReference type="GO" id="GO:1904680">
    <property type="term" value="F:peptide transmembrane transporter activity"/>
    <property type="evidence" value="ECO:0007669"/>
    <property type="project" value="TreeGrafter"/>
</dbReference>
<dbReference type="Gene3D" id="3.10.105.10">
    <property type="entry name" value="Dipeptide-binding Protein, Domain 3"/>
    <property type="match status" value="1"/>
</dbReference>
<accession>A0A3B1AYL2</accession>
<dbReference type="Gene3D" id="3.90.76.10">
    <property type="entry name" value="Dipeptide-binding Protein, Domain 1"/>
    <property type="match status" value="1"/>
</dbReference>
<evidence type="ECO:0000259" key="6">
    <source>
        <dbReference type="Pfam" id="PF00496"/>
    </source>
</evidence>
<evidence type="ECO:0000313" key="7">
    <source>
        <dbReference type="EMBL" id="VAX04834.1"/>
    </source>
</evidence>
<sequence>MGGSAAENPLRLVFRSFSLLLSAGDGSLCRVSEFMQRIKRKARWAGLLVGVALLLSACGEGAWNDPYPHDDSAQNIYYSSFSLRPKHLDPARSYASNEIVFTGQIYEPPLQYHYLKRPYELIPLAASAVPQPWFEDVQGKRLPADAPEAQIAYSVYEIHIQPGIRYQPHPAFAQDSVGQPLYAELSAAELDAIDVLGDFSETGSRELVAADYVYQIKRLAHPKLHSPIFGLMVEYIVGLRDYAKILGDAIDAQGGGHLDLTRFDLPGVELVDRYTYRIRVTGLYPQFIYWLAMPFFAPVPPEVDAFYAQPGLQARNITLDWYPVGTGPYMLTINNPNRQMVMERNPNFHGGTYPDEGEPSDREAGLLTDAGKPLPFIDKVVYSLEKESIPSWNKFLQGYYDASGIASDSFDQAIQVSSQGEAALTDDMREKGIRLVTGVATSLFYMGFNMMDPVVGGDSERARKLRQAISIAIDYEEFISIFQNGRGIPAQGPLPPGIIGYKEGEQGVNPYVYDWVDDKPRRKPISEGKRLLAEAGYANGRDAKTGRPLIIHLDTTGSGPDSKARMDWLRKQFAKIDLQLVIRATDYNRFQEKVRKGTAQLFQWGWNADYPDPENFLFLLYGPNAKVGQNGANSANYVNTEFDRLFQRMKNLANGPERTAIIDQMVEQVRRDAPWVWGMNPKQYSLYHAWYFNVKPNFMANNTLKYRRIDPELRARLRAEWNQPIVWPLTLIAVLLVLILVPAALMYRRKLHAQGVARVPEREND</sequence>
<name>A0A3B1AYL2_9ZZZZ</name>
<dbReference type="InterPro" id="IPR000914">
    <property type="entry name" value="SBP_5_dom"/>
</dbReference>
<dbReference type="GO" id="GO:0015833">
    <property type="term" value="P:peptide transport"/>
    <property type="evidence" value="ECO:0007669"/>
    <property type="project" value="TreeGrafter"/>
</dbReference>
<dbReference type="CDD" id="cd08505">
    <property type="entry name" value="PBP2_NikA_DppA_OppA_like_18"/>
    <property type="match status" value="1"/>
</dbReference>
<evidence type="ECO:0000256" key="4">
    <source>
        <dbReference type="ARBA" id="ARBA00022729"/>
    </source>
</evidence>